<evidence type="ECO:0000313" key="3">
    <source>
        <dbReference type="Proteomes" id="UP000281474"/>
    </source>
</evidence>
<accession>A0A3L8PWP3</accession>
<dbReference type="Proteomes" id="UP000281474">
    <property type="component" value="Unassembled WGS sequence"/>
</dbReference>
<name>A0A3L8PWP3_9GAMM</name>
<sequence length="129" mass="14552">MRIFRTVILISLLCPTISFAKSPESQLVNELVQCAAYYQISSGILSDMKAPRMKGVAEKLQAQYKIAFGLANKYDSHAIDKFDVAKSTLLSVLPDKQNLSELMAAYKDKCPQIISDPKKRLNYWQMADM</sequence>
<comment type="caution">
    <text evidence="2">The sequence shown here is derived from an EMBL/GenBank/DDBJ whole genome shotgun (WGS) entry which is preliminary data.</text>
</comment>
<reference evidence="2 3" key="1">
    <citation type="submission" date="2018-09" db="EMBL/GenBank/DDBJ databases">
        <title>Phylogeny of the Shewanellaceae, and recommendation for two new genera, Pseudoshewanella and Parashewanella.</title>
        <authorList>
            <person name="Wang G."/>
        </authorList>
    </citation>
    <scope>NUCLEOTIDE SEQUENCE [LARGE SCALE GENOMIC DNA]</scope>
    <source>
        <strain evidence="2 3">C51</strain>
    </source>
</reference>
<feature type="signal peptide" evidence="1">
    <location>
        <begin position="1"/>
        <end position="20"/>
    </location>
</feature>
<gene>
    <name evidence="2" type="ORF">D5018_17235</name>
</gene>
<evidence type="ECO:0000256" key="1">
    <source>
        <dbReference type="SAM" id="SignalP"/>
    </source>
</evidence>
<protein>
    <submittedName>
        <fullName evidence="2">Uncharacterized protein</fullName>
    </submittedName>
</protein>
<proteinExistence type="predicted"/>
<evidence type="ECO:0000313" key="2">
    <source>
        <dbReference type="EMBL" id="RLV58462.1"/>
    </source>
</evidence>
<feature type="chain" id="PRO_5018103183" evidence="1">
    <location>
        <begin position="21"/>
        <end position="129"/>
    </location>
</feature>
<keyword evidence="3" id="KW-1185">Reference proteome</keyword>
<keyword evidence="1" id="KW-0732">Signal</keyword>
<dbReference type="EMBL" id="QZEI01000071">
    <property type="protein sequence ID" value="RLV58462.1"/>
    <property type="molecule type" value="Genomic_DNA"/>
</dbReference>
<organism evidence="2 3">
    <name type="scientific">Parashewanella curva</name>
    <dbReference type="NCBI Taxonomy" id="2338552"/>
    <lineage>
        <taxon>Bacteria</taxon>
        <taxon>Pseudomonadati</taxon>
        <taxon>Pseudomonadota</taxon>
        <taxon>Gammaproteobacteria</taxon>
        <taxon>Alteromonadales</taxon>
        <taxon>Shewanellaceae</taxon>
        <taxon>Parashewanella</taxon>
    </lineage>
</organism>
<dbReference type="AlphaFoldDB" id="A0A3L8PWP3"/>